<evidence type="ECO:0000313" key="4">
    <source>
        <dbReference type="WBParaSite" id="jg5001"/>
    </source>
</evidence>
<dbReference type="SUPFAM" id="SSF56300">
    <property type="entry name" value="Metallo-dependent phosphatases"/>
    <property type="match status" value="1"/>
</dbReference>
<keyword evidence="3" id="KW-1185">Reference proteome</keyword>
<organism evidence="3 4">
    <name type="scientific">Ditylenchus dipsaci</name>
    <dbReference type="NCBI Taxonomy" id="166011"/>
    <lineage>
        <taxon>Eukaryota</taxon>
        <taxon>Metazoa</taxon>
        <taxon>Ecdysozoa</taxon>
        <taxon>Nematoda</taxon>
        <taxon>Chromadorea</taxon>
        <taxon>Rhabditida</taxon>
        <taxon>Tylenchina</taxon>
        <taxon>Tylenchomorpha</taxon>
        <taxon>Sphaerularioidea</taxon>
        <taxon>Anguinidae</taxon>
        <taxon>Anguininae</taxon>
        <taxon>Ditylenchus</taxon>
    </lineage>
</organism>
<dbReference type="WBParaSite" id="jg5001">
    <property type="protein sequence ID" value="jg5001"/>
    <property type="gene ID" value="jg5001"/>
</dbReference>
<dbReference type="PANTHER" id="PTHR12905">
    <property type="entry name" value="METALLOPHOSPHOESTERASE"/>
    <property type="match status" value="1"/>
</dbReference>
<proteinExistence type="inferred from homology"/>
<protein>
    <submittedName>
        <fullName evidence="4">Calcineurin-like phosphoesterase domain-containing protein</fullName>
    </submittedName>
</protein>
<dbReference type="Pfam" id="PF00149">
    <property type="entry name" value="Metallophos"/>
    <property type="match status" value="1"/>
</dbReference>
<feature type="domain" description="Calcineurin-like phosphoesterase" evidence="2">
    <location>
        <begin position="48"/>
        <end position="214"/>
    </location>
</feature>
<name>A0A915EG83_9BILA</name>
<evidence type="ECO:0000256" key="1">
    <source>
        <dbReference type="ARBA" id="ARBA00007993"/>
    </source>
</evidence>
<dbReference type="InterPro" id="IPR004843">
    <property type="entry name" value="Calcineurin-like_PHP"/>
</dbReference>
<reference evidence="4" key="1">
    <citation type="submission" date="2022-11" db="UniProtKB">
        <authorList>
            <consortium name="WormBaseParasite"/>
        </authorList>
    </citation>
    <scope>IDENTIFICATION</scope>
</reference>
<sequence>MAETNNVEPDPETNNPHDLWEKIYSKDRICRKMRPFLSQDAPIKQDSMRFVCISDTHDSLDKLLDKIPFGDALIHCGDFTNYGDFDEILRFNDQIGKLPHKHKIVIAGNHELGFEDGDHRKIFIDERYAGRGTLKGYKMLTNCTYLQDNFVEICGIRIYGSSWHPLPGFSFYRARGQDILEEWLNIPTASSETPIDVLMTHTPPLGHSDQWHTERWGCTELLNCNIHFDFDFLYYFIFFMCGTSHQAKIPRVRPCT</sequence>
<dbReference type="GO" id="GO:0016787">
    <property type="term" value="F:hydrolase activity"/>
    <property type="evidence" value="ECO:0007669"/>
    <property type="project" value="InterPro"/>
</dbReference>
<dbReference type="Gene3D" id="3.60.21.10">
    <property type="match status" value="1"/>
</dbReference>
<dbReference type="AlphaFoldDB" id="A0A915EG83"/>
<evidence type="ECO:0000259" key="2">
    <source>
        <dbReference type="Pfam" id="PF00149"/>
    </source>
</evidence>
<dbReference type="PANTHER" id="PTHR12905:SF19">
    <property type="entry name" value="UPF0046 PROTEIN K07C11.7"/>
    <property type="match status" value="1"/>
</dbReference>
<evidence type="ECO:0000313" key="3">
    <source>
        <dbReference type="Proteomes" id="UP000887574"/>
    </source>
</evidence>
<dbReference type="InterPro" id="IPR051693">
    <property type="entry name" value="UPF0046_metallophosphoest"/>
</dbReference>
<dbReference type="Proteomes" id="UP000887574">
    <property type="component" value="Unplaced"/>
</dbReference>
<dbReference type="InterPro" id="IPR029052">
    <property type="entry name" value="Metallo-depent_PP-like"/>
</dbReference>
<accession>A0A915EG83</accession>
<comment type="similarity">
    <text evidence="1">Belongs to the UPF0046 family.</text>
</comment>